<dbReference type="AlphaFoldDB" id="A0A2K4ZKG8"/>
<name>A0A2K4ZKG8_9FIRM</name>
<accession>A0A2K4ZKG8</accession>
<proteinExistence type="predicted"/>
<organism evidence="2 3">
    <name type="scientific">Acetatifactor muris</name>
    <dbReference type="NCBI Taxonomy" id="879566"/>
    <lineage>
        <taxon>Bacteria</taxon>
        <taxon>Bacillati</taxon>
        <taxon>Bacillota</taxon>
        <taxon>Clostridia</taxon>
        <taxon>Lachnospirales</taxon>
        <taxon>Lachnospiraceae</taxon>
        <taxon>Acetatifactor</taxon>
    </lineage>
</organism>
<feature type="compositionally biased region" description="Basic and acidic residues" evidence="1">
    <location>
        <begin position="100"/>
        <end position="111"/>
    </location>
</feature>
<dbReference type="EMBL" id="OFSM01000021">
    <property type="protein sequence ID" value="SOY30977.1"/>
    <property type="molecule type" value="Genomic_DNA"/>
</dbReference>
<feature type="region of interest" description="Disordered" evidence="1">
    <location>
        <begin position="44"/>
        <end position="123"/>
    </location>
</feature>
<feature type="compositionally biased region" description="Low complexity" evidence="1">
    <location>
        <begin position="70"/>
        <end position="79"/>
    </location>
</feature>
<reference evidence="2 3" key="1">
    <citation type="submission" date="2018-01" db="EMBL/GenBank/DDBJ databases">
        <authorList>
            <person name="Gaut B.S."/>
            <person name="Morton B.R."/>
            <person name="Clegg M.T."/>
            <person name="Duvall M.R."/>
        </authorList>
    </citation>
    <scope>NUCLEOTIDE SEQUENCE [LARGE SCALE GENOMIC DNA]</scope>
    <source>
        <strain evidence="2">GP69</strain>
    </source>
</reference>
<keyword evidence="3" id="KW-1185">Reference proteome</keyword>
<evidence type="ECO:0000256" key="1">
    <source>
        <dbReference type="SAM" id="MobiDB-lite"/>
    </source>
</evidence>
<dbReference type="OrthoDB" id="1957892at2"/>
<protein>
    <submittedName>
        <fullName evidence="2">Uncharacterized protein</fullName>
    </submittedName>
</protein>
<evidence type="ECO:0000313" key="2">
    <source>
        <dbReference type="EMBL" id="SOY30977.1"/>
    </source>
</evidence>
<dbReference type="RefSeq" id="WP_103240995.1">
    <property type="nucleotide sequence ID" value="NZ_JANJZD010000045.1"/>
</dbReference>
<gene>
    <name evidence="2" type="ORF">AMURIS_03711</name>
</gene>
<dbReference type="Proteomes" id="UP000236311">
    <property type="component" value="Unassembled WGS sequence"/>
</dbReference>
<sequence length="167" mass="17801">MKGHLDVKELESYKKADIQKLARDLGVSDAGTIKEIAARCAAVEIETGEGEPQTEPGKEAGQQTGDEAGEQAAEVAGQQTGDGAEDTAGAPQTGQETAEEDKAAEITRDTEQEQEEAGKAAGGVRVEVVARYLDQQLNQIKEAGEVFTVDRERAAVLVHEKVVKIRE</sequence>
<evidence type="ECO:0000313" key="3">
    <source>
        <dbReference type="Proteomes" id="UP000236311"/>
    </source>
</evidence>